<evidence type="ECO:0000313" key="2">
    <source>
        <dbReference type="Proteomes" id="UP000322873"/>
    </source>
</evidence>
<accession>A0A5M9K3Z7</accession>
<organism evidence="1 2">
    <name type="scientific">Monilinia fructicola</name>
    <name type="common">Brown rot fungus</name>
    <name type="synonym">Ciboria fructicola</name>
    <dbReference type="NCBI Taxonomy" id="38448"/>
    <lineage>
        <taxon>Eukaryota</taxon>
        <taxon>Fungi</taxon>
        <taxon>Dikarya</taxon>
        <taxon>Ascomycota</taxon>
        <taxon>Pezizomycotina</taxon>
        <taxon>Leotiomycetes</taxon>
        <taxon>Helotiales</taxon>
        <taxon>Sclerotiniaceae</taxon>
        <taxon>Monilinia</taxon>
    </lineage>
</organism>
<reference evidence="1 2" key="1">
    <citation type="submission" date="2019-06" db="EMBL/GenBank/DDBJ databases">
        <title>Genome Sequence of the Brown Rot Fungal Pathogen Monilinia fructicola.</title>
        <authorList>
            <person name="De Miccolis Angelini R.M."/>
            <person name="Landi L."/>
            <person name="Abate D."/>
            <person name="Pollastro S."/>
            <person name="Romanazzi G."/>
            <person name="Faretra F."/>
        </authorList>
    </citation>
    <scope>NUCLEOTIDE SEQUENCE [LARGE SCALE GENOMIC DNA]</scope>
    <source>
        <strain evidence="1 2">Mfrc123</strain>
    </source>
</reference>
<gene>
    <name evidence="1" type="ORF">EYC84_006627</name>
</gene>
<proteinExistence type="predicted"/>
<dbReference type="EMBL" id="VICG01000001">
    <property type="protein sequence ID" value="KAA8576518.1"/>
    <property type="molecule type" value="Genomic_DNA"/>
</dbReference>
<dbReference type="AlphaFoldDB" id="A0A5M9K3Z7"/>
<dbReference type="Proteomes" id="UP000322873">
    <property type="component" value="Unassembled WGS sequence"/>
</dbReference>
<comment type="caution">
    <text evidence="1">The sequence shown here is derived from an EMBL/GenBank/DDBJ whole genome shotgun (WGS) entry which is preliminary data.</text>
</comment>
<evidence type="ECO:0000313" key="1">
    <source>
        <dbReference type="EMBL" id="KAA8576518.1"/>
    </source>
</evidence>
<keyword evidence="2" id="KW-1185">Reference proteome</keyword>
<sequence>MFFTHNVQDGNTRTIHTTPILKIYTRSSHLHEPYAKLWVRFVSPRSGFNARLDAHTVINVPGVLRLDPSPVRCQKKYQTFNHRRRRIIPLLNLSFRDAWGVMRIDLHIVSPSLFQTGSNGIKHGQCSFRKSGKASQYHFPPRPSFPSLKRPSCLPGHDPFGLQVPSNYYKHGNVLHNIDWTPCVKSVISQIEEVTPPSIPCSYAASAKTDLILKNRVAGGGGR</sequence>
<protein>
    <submittedName>
        <fullName evidence="1">Uncharacterized protein</fullName>
    </submittedName>
</protein>
<name>A0A5M9K3Z7_MONFR</name>